<dbReference type="Pfam" id="PF05678">
    <property type="entry name" value="VQ"/>
    <property type="match status" value="1"/>
</dbReference>
<dbReference type="PANTHER" id="PTHR33402:SF19">
    <property type="entry name" value="VQ MOTIF-CONTAINING PROTEIN 11"/>
    <property type="match status" value="1"/>
</dbReference>
<dbReference type="OrthoDB" id="1918952at2759"/>
<dbReference type="STRING" id="57577.A0A2K3M1L2"/>
<evidence type="ECO:0000256" key="4">
    <source>
        <dbReference type="SAM" id="MobiDB-lite"/>
    </source>
</evidence>
<organism evidence="6 7">
    <name type="scientific">Trifolium pratense</name>
    <name type="common">Red clover</name>
    <dbReference type="NCBI Taxonomy" id="57577"/>
    <lineage>
        <taxon>Eukaryota</taxon>
        <taxon>Viridiplantae</taxon>
        <taxon>Streptophyta</taxon>
        <taxon>Embryophyta</taxon>
        <taxon>Tracheophyta</taxon>
        <taxon>Spermatophyta</taxon>
        <taxon>Magnoliopsida</taxon>
        <taxon>eudicotyledons</taxon>
        <taxon>Gunneridae</taxon>
        <taxon>Pentapetalae</taxon>
        <taxon>rosids</taxon>
        <taxon>fabids</taxon>
        <taxon>Fabales</taxon>
        <taxon>Fabaceae</taxon>
        <taxon>Papilionoideae</taxon>
        <taxon>50 kb inversion clade</taxon>
        <taxon>NPAAA clade</taxon>
        <taxon>Hologalegina</taxon>
        <taxon>IRL clade</taxon>
        <taxon>Trifolieae</taxon>
        <taxon>Trifolium</taxon>
    </lineage>
</organism>
<name>A0A2K3M1L2_TRIPR</name>
<evidence type="ECO:0000259" key="5">
    <source>
        <dbReference type="Pfam" id="PF05678"/>
    </source>
</evidence>
<accession>A0A2K3M1L2</accession>
<protein>
    <recommendedName>
        <fullName evidence="5">VQ domain-containing protein</fullName>
    </recommendedName>
</protein>
<dbReference type="AlphaFoldDB" id="A0A2K3M1L2"/>
<dbReference type="Gramene" id="Tp57577_TGAC_v2_mRNA39958">
    <property type="protein sequence ID" value="Tp57577_TGAC_v2_mRNA39958"/>
    <property type="gene ID" value="Tp57577_TGAC_v2_gene38652"/>
</dbReference>
<dbReference type="EMBL" id="ASHM01046934">
    <property type="protein sequence ID" value="PNX84681.1"/>
    <property type="molecule type" value="Genomic_DNA"/>
</dbReference>
<comment type="caution">
    <text evidence="6">The sequence shown here is derived from an EMBL/GenBank/DDBJ whole genome shotgun (WGS) entry which is preliminary data.</text>
</comment>
<feature type="domain" description="VQ" evidence="5">
    <location>
        <begin position="13"/>
        <end position="40"/>
    </location>
</feature>
<evidence type="ECO:0000256" key="3">
    <source>
        <dbReference type="ARBA" id="ARBA00023242"/>
    </source>
</evidence>
<evidence type="ECO:0000256" key="2">
    <source>
        <dbReference type="ARBA" id="ARBA00022553"/>
    </source>
</evidence>
<keyword evidence="3" id="KW-0539">Nucleus</keyword>
<evidence type="ECO:0000256" key="1">
    <source>
        <dbReference type="ARBA" id="ARBA00004123"/>
    </source>
</evidence>
<proteinExistence type="predicted"/>
<evidence type="ECO:0000313" key="7">
    <source>
        <dbReference type="Proteomes" id="UP000236291"/>
    </source>
</evidence>
<dbReference type="GO" id="GO:0005634">
    <property type="term" value="C:nucleus"/>
    <property type="evidence" value="ECO:0007669"/>
    <property type="project" value="UniProtKB-SubCell"/>
</dbReference>
<feature type="region of interest" description="Disordered" evidence="4">
    <location>
        <begin position="171"/>
        <end position="199"/>
    </location>
</feature>
<feature type="region of interest" description="Disordered" evidence="4">
    <location>
        <begin position="52"/>
        <end position="75"/>
    </location>
</feature>
<reference evidence="6 7" key="1">
    <citation type="journal article" date="2014" name="Am. J. Bot.">
        <title>Genome assembly and annotation for red clover (Trifolium pratense; Fabaceae).</title>
        <authorList>
            <person name="Istvanek J."/>
            <person name="Jaros M."/>
            <person name="Krenek A."/>
            <person name="Repkova J."/>
        </authorList>
    </citation>
    <scope>NUCLEOTIDE SEQUENCE [LARGE SCALE GENOMIC DNA]</scope>
    <source>
        <strain evidence="7">cv. Tatra</strain>
        <tissue evidence="6">Young leaves</tissue>
    </source>
</reference>
<feature type="compositionally biased region" description="Low complexity" evidence="4">
    <location>
        <begin position="177"/>
        <end position="199"/>
    </location>
</feature>
<sequence length="199" mass="22439">MHSPTYGSDPTTPPNTTFIQADPSNFRQVVQKLTGASQDPSAQKLPITLPSRLTAQTQANRCSPSITNEPTMGLKKPNFKLHERRSKKLQLNVSETHMMFQNNNNNNNNNMMMMMLMNNNNNNINRSVVMASPVSPLEFYMAHGNSPKSPYYEDEEDEEEKVIAEKGFYLHPSPRASQQQPPELLPLFPLHSPSSQSHS</sequence>
<gene>
    <name evidence="6" type="ORF">L195_g040744</name>
</gene>
<keyword evidence="2" id="KW-0597">Phosphoprotein</keyword>
<comment type="subcellular location">
    <subcellularLocation>
        <location evidence="1">Nucleus</location>
    </subcellularLocation>
</comment>
<dbReference type="InterPro" id="IPR008889">
    <property type="entry name" value="VQ"/>
</dbReference>
<evidence type="ECO:0000313" key="6">
    <source>
        <dbReference type="EMBL" id="PNX84681.1"/>
    </source>
</evidence>
<dbReference type="Proteomes" id="UP000236291">
    <property type="component" value="Unassembled WGS sequence"/>
</dbReference>
<feature type="compositionally biased region" description="Polar residues" evidence="4">
    <location>
        <begin position="52"/>
        <end position="70"/>
    </location>
</feature>
<dbReference type="PANTHER" id="PTHR33402">
    <property type="entry name" value="VQ MOTIF-CONTAINING PROTEIN 11-LIKE"/>
    <property type="match status" value="1"/>
</dbReference>
<dbReference type="InterPro" id="IPR039611">
    <property type="entry name" value="VQ_4/11/13/19/31/33"/>
</dbReference>
<reference evidence="6 7" key="2">
    <citation type="journal article" date="2017" name="Front. Plant Sci.">
        <title>Gene Classification and Mining of Molecular Markers Useful in Red Clover (Trifolium pratense) Breeding.</title>
        <authorList>
            <person name="Istvanek J."/>
            <person name="Dluhosova J."/>
            <person name="Dluhos P."/>
            <person name="Patkova L."/>
            <person name="Nedelnik J."/>
            <person name="Repkova J."/>
        </authorList>
    </citation>
    <scope>NUCLEOTIDE SEQUENCE [LARGE SCALE GENOMIC DNA]</scope>
    <source>
        <strain evidence="7">cv. Tatra</strain>
        <tissue evidence="6">Young leaves</tissue>
    </source>
</reference>